<keyword evidence="2" id="KW-1185">Reference proteome</keyword>
<evidence type="ECO:0000313" key="1">
    <source>
        <dbReference type="EMBL" id="TDC70689.1"/>
    </source>
</evidence>
<comment type="caution">
    <text evidence="1">The sequence shown here is derived from an EMBL/GenBank/DDBJ whole genome shotgun (WGS) entry which is preliminary data.</text>
</comment>
<dbReference type="OrthoDB" id="9182727at2"/>
<proteinExistence type="predicted"/>
<sequence length="199" mass="22878">MSEIDEEIRGEVLSEVYRQIEELDWDGLSPRERSRCYEQWVNDPLIGDKLARFIPREKVRVWIKDGPVKELPRVRNGIGPNAKYAFRRYPTADQIARQVLGPEWQADLDTLDVKPTRCVVKGSGSERLMMWAPAQNLQDLVWAGINARVDDRPEPLLVIGLPQGQRLGEGEQARHRRVARIAGLELIHTTLRLMRVAPR</sequence>
<name>A0A4R4T8N0_9ACTN</name>
<dbReference type="RefSeq" id="WP_132820287.1">
    <property type="nucleotide sequence ID" value="NZ_SMKI01000300.1"/>
</dbReference>
<evidence type="ECO:0000313" key="2">
    <source>
        <dbReference type="Proteomes" id="UP000295345"/>
    </source>
</evidence>
<dbReference type="AlphaFoldDB" id="A0A4R4T8N0"/>
<protein>
    <submittedName>
        <fullName evidence="1">Uncharacterized protein</fullName>
    </submittedName>
</protein>
<organism evidence="1 2">
    <name type="scientific">Streptomyces hainanensis</name>
    <dbReference type="NCBI Taxonomy" id="402648"/>
    <lineage>
        <taxon>Bacteria</taxon>
        <taxon>Bacillati</taxon>
        <taxon>Actinomycetota</taxon>
        <taxon>Actinomycetes</taxon>
        <taxon>Kitasatosporales</taxon>
        <taxon>Streptomycetaceae</taxon>
        <taxon>Streptomyces</taxon>
    </lineage>
</organism>
<dbReference type="Proteomes" id="UP000295345">
    <property type="component" value="Unassembled WGS sequence"/>
</dbReference>
<gene>
    <name evidence="1" type="ORF">E1283_24395</name>
</gene>
<reference evidence="1 2" key="1">
    <citation type="submission" date="2019-03" db="EMBL/GenBank/DDBJ databases">
        <title>Draft genome sequences of novel Actinobacteria.</title>
        <authorList>
            <person name="Sahin N."/>
            <person name="Ay H."/>
            <person name="Saygin H."/>
        </authorList>
    </citation>
    <scope>NUCLEOTIDE SEQUENCE [LARGE SCALE GENOMIC DNA]</scope>
    <source>
        <strain evidence="1 2">DSM 41900</strain>
    </source>
</reference>
<dbReference type="EMBL" id="SMKI01000300">
    <property type="protein sequence ID" value="TDC70689.1"/>
    <property type="molecule type" value="Genomic_DNA"/>
</dbReference>
<accession>A0A4R4T8N0</accession>